<keyword evidence="4" id="KW-0067">ATP-binding</keyword>
<feature type="domain" description="ABC transporter" evidence="9">
    <location>
        <begin position="343"/>
        <end position="547"/>
    </location>
</feature>
<feature type="transmembrane region" description="Helical" evidence="8">
    <location>
        <begin position="282"/>
        <end position="307"/>
    </location>
</feature>
<dbReference type="InterPro" id="IPR011527">
    <property type="entry name" value="ABC1_TM_dom"/>
</dbReference>
<dbReference type="RefSeq" id="WP_274198843.1">
    <property type="nucleotide sequence ID" value="NZ_JAQZAO010000001.1"/>
</dbReference>
<evidence type="ECO:0000313" key="12">
    <source>
        <dbReference type="Proteomes" id="UP001300763"/>
    </source>
</evidence>
<keyword evidence="6 8" id="KW-0472">Membrane</keyword>
<accession>A0ABT5SN87</accession>
<proteinExistence type="predicted"/>
<dbReference type="EMBL" id="JAQZAO010000001">
    <property type="protein sequence ID" value="MDD7964305.1"/>
    <property type="molecule type" value="Genomic_DNA"/>
</dbReference>
<dbReference type="Gene3D" id="3.40.50.300">
    <property type="entry name" value="P-loop containing nucleotide triphosphate hydrolases"/>
    <property type="match status" value="1"/>
</dbReference>
<name>A0ABT5SN87_9PSEU</name>
<feature type="domain" description="ABC transmembrane type-1" evidence="10">
    <location>
        <begin position="26"/>
        <end position="310"/>
    </location>
</feature>
<reference evidence="11 12" key="1">
    <citation type="submission" date="2023-02" db="EMBL/GenBank/DDBJ databases">
        <title>Genome sequencing required for Actinomycetospora new species description.</title>
        <authorList>
            <person name="Saimee Y."/>
            <person name="Duangmal K."/>
        </authorList>
    </citation>
    <scope>NUCLEOTIDE SEQUENCE [LARGE SCALE GENOMIC DNA]</scope>
    <source>
        <strain evidence="11 12">DW7H6</strain>
    </source>
</reference>
<dbReference type="InterPro" id="IPR014223">
    <property type="entry name" value="ABC_CydC/D"/>
</dbReference>
<evidence type="ECO:0000256" key="3">
    <source>
        <dbReference type="ARBA" id="ARBA00022741"/>
    </source>
</evidence>
<evidence type="ECO:0000256" key="7">
    <source>
        <dbReference type="SAM" id="MobiDB-lite"/>
    </source>
</evidence>
<dbReference type="InterPro" id="IPR003439">
    <property type="entry name" value="ABC_transporter-like_ATP-bd"/>
</dbReference>
<feature type="transmembrane region" description="Helical" evidence="8">
    <location>
        <begin position="165"/>
        <end position="185"/>
    </location>
</feature>
<evidence type="ECO:0000256" key="4">
    <source>
        <dbReference type="ARBA" id="ARBA00022840"/>
    </source>
</evidence>
<evidence type="ECO:0000259" key="9">
    <source>
        <dbReference type="PROSITE" id="PS50893"/>
    </source>
</evidence>
<evidence type="ECO:0000259" key="10">
    <source>
        <dbReference type="PROSITE" id="PS50929"/>
    </source>
</evidence>
<evidence type="ECO:0000256" key="8">
    <source>
        <dbReference type="SAM" id="Phobius"/>
    </source>
</evidence>
<evidence type="ECO:0000256" key="1">
    <source>
        <dbReference type="ARBA" id="ARBA00004651"/>
    </source>
</evidence>
<feature type="transmembrane region" description="Helical" evidence="8">
    <location>
        <begin position="252"/>
        <end position="270"/>
    </location>
</feature>
<keyword evidence="2 8" id="KW-0812">Transmembrane</keyword>
<feature type="compositionally biased region" description="Pro residues" evidence="7">
    <location>
        <begin position="329"/>
        <end position="339"/>
    </location>
</feature>
<feature type="transmembrane region" description="Helical" evidence="8">
    <location>
        <begin position="60"/>
        <end position="79"/>
    </location>
</feature>
<evidence type="ECO:0000256" key="2">
    <source>
        <dbReference type="ARBA" id="ARBA00022692"/>
    </source>
</evidence>
<feature type="region of interest" description="Disordered" evidence="7">
    <location>
        <begin position="323"/>
        <end position="343"/>
    </location>
</feature>
<dbReference type="Pfam" id="PF00005">
    <property type="entry name" value="ABC_tran"/>
    <property type="match status" value="1"/>
</dbReference>
<dbReference type="PROSITE" id="PS50893">
    <property type="entry name" value="ABC_TRANSPORTER_2"/>
    <property type="match status" value="1"/>
</dbReference>
<evidence type="ECO:0000256" key="6">
    <source>
        <dbReference type="ARBA" id="ARBA00023136"/>
    </source>
</evidence>
<keyword evidence="3" id="KW-0547">Nucleotide-binding</keyword>
<evidence type="ECO:0000256" key="5">
    <source>
        <dbReference type="ARBA" id="ARBA00022989"/>
    </source>
</evidence>
<dbReference type="SUPFAM" id="SSF52540">
    <property type="entry name" value="P-loop containing nucleoside triphosphate hydrolases"/>
    <property type="match status" value="1"/>
</dbReference>
<dbReference type="NCBIfam" id="TIGR02868">
    <property type="entry name" value="CydC"/>
    <property type="match status" value="1"/>
</dbReference>
<dbReference type="SMART" id="SM00382">
    <property type="entry name" value="AAA"/>
    <property type="match status" value="1"/>
</dbReference>
<dbReference type="InterPro" id="IPR003593">
    <property type="entry name" value="AAA+_ATPase"/>
</dbReference>
<dbReference type="InterPro" id="IPR027417">
    <property type="entry name" value="P-loop_NTPase"/>
</dbReference>
<protein>
    <submittedName>
        <fullName evidence="11">Thiol reductant ABC exporter subunit CydC</fullName>
    </submittedName>
</protein>
<dbReference type="InterPro" id="IPR039421">
    <property type="entry name" value="Type_1_exporter"/>
</dbReference>
<dbReference type="PANTHER" id="PTHR24221">
    <property type="entry name" value="ATP-BINDING CASSETTE SUB-FAMILY B"/>
    <property type="match status" value="1"/>
</dbReference>
<dbReference type="PROSITE" id="PS50929">
    <property type="entry name" value="ABC_TM1F"/>
    <property type="match status" value="1"/>
</dbReference>
<feature type="transmembrane region" description="Helical" evidence="8">
    <location>
        <begin position="25"/>
        <end position="48"/>
    </location>
</feature>
<dbReference type="SUPFAM" id="SSF90123">
    <property type="entry name" value="ABC transporter transmembrane region"/>
    <property type="match status" value="1"/>
</dbReference>
<dbReference type="Gene3D" id="1.20.1560.10">
    <property type="entry name" value="ABC transporter type 1, transmembrane domain"/>
    <property type="match status" value="1"/>
</dbReference>
<dbReference type="InterPro" id="IPR036640">
    <property type="entry name" value="ABC1_TM_sf"/>
</dbReference>
<keyword evidence="12" id="KW-1185">Reference proteome</keyword>
<gene>
    <name evidence="11" type="primary">cydC</name>
    <name evidence="11" type="ORF">PGB27_02995</name>
</gene>
<sequence>MTAHLTGRRGGPVLGVLRLLPRRRAALAVVLGALVVLCGAGLLAASGALITGASRRPETLFVLLPLITAVRLFGVARPALRYVERLVTHDLTLRLVGRLRAGLLAALVPLAPAALTGSRGGDLLARIRTDVDELQGVFVRLVAPAVVAGLAGTVAVVLTALVSPALAAVLALLLVVLGVAVPVLARRAGRHASVAAARADAAFGADLLDLVRGLADHATGDGGATARRVLEAHLDEQAAAERTSARLTAATTALREGVPALGLLAALWLVGWDVTTGATDPVLLAATALGVLGAFEAVGGLGAAYAAGEGVRAAAGRVADLEARRPAVTDPPAPSPRPADPTLRLRGVSLTYPGAPAPALAGLDLTVGAGEKVALTGPSGAGKSSVLALALRARDPDTGTVTLGGTDLRELALADVRAVSAWVPQAPALLGSSVAANLRLGRPDATDAELAAALGAVGLDALLDAPGLDGWVGEGGSRLSAGERARVGTARALLTPAPLLLLDEPTAHLDGPLAARLLDHLAGLDRAVLLVTHRPDALDARWRTVPLGAP</sequence>
<keyword evidence="5 8" id="KW-1133">Transmembrane helix</keyword>
<feature type="transmembrane region" description="Helical" evidence="8">
    <location>
        <begin position="137"/>
        <end position="159"/>
    </location>
</feature>
<comment type="caution">
    <text evidence="11">The sequence shown here is derived from an EMBL/GenBank/DDBJ whole genome shotgun (WGS) entry which is preliminary data.</text>
</comment>
<evidence type="ECO:0000313" key="11">
    <source>
        <dbReference type="EMBL" id="MDD7964305.1"/>
    </source>
</evidence>
<organism evidence="11 12">
    <name type="scientific">Actinomycetospora lemnae</name>
    <dbReference type="NCBI Taxonomy" id="3019891"/>
    <lineage>
        <taxon>Bacteria</taxon>
        <taxon>Bacillati</taxon>
        <taxon>Actinomycetota</taxon>
        <taxon>Actinomycetes</taxon>
        <taxon>Pseudonocardiales</taxon>
        <taxon>Pseudonocardiaceae</taxon>
        <taxon>Actinomycetospora</taxon>
    </lineage>
</organism>
<dbReference type="Proteomes" id="UP001300763">
    <property type="component" value="Unassembled WGS sequence"/>
</dbReference>
<dbReference type="PANTHER" id="PTHR24221:SF654">
    <property type="entry name" value="ATP-BINDING CASSETTE SUB-FAMILY B MEMBER 6"/>
    <property type="match status" value="1"/>
</dbReference>
<comment type="subcellular location">
    <subcellularLocation>
        <location evidence="1">Cell membrane</location>
        <topology evidence="1">Multi-pass membrane protein</topology>
    </subcellularLocation>
</comment>